<feature type="transmembrane region" description="Helical" evidence="1">
    <location>
        <begin position="186"/>
        <end position="206"/>
    </location>
</feature>
<evidence type="ECO:0000256" key="1">
    <source>
        <dbReference type="SAM" id="Phobius"/>
    </source>
</evidence>
<feature type="transmembrane region" description="Helical" evidence="1">
    <location>
        <begin position="286"/>
        <end position="303"/>
    </location>
</feature>
<dbReference type="CTD" id="6759624"/>
<keyword evidence="1" id="KW-1133">Transmembrane helix</keyword>
<feature type="transmembrane region" description="Helical" evidence="1">
    <location>
        <begin position="144"/>
        <end position="165"/>
    </location>
</feature>
<keyword evidence="3" id="KW-1185">Reference proteome</keyword>
<dbReference type="EMBL" id="DS985290">
    <property type="protein sequence ID" value="EDV19104.1"/>
    <property type="molecule type" value="Genomic_DNA"/>
</dbReference>
<gene>
    <name evidence="2" type="ORF">TRIADDRAFT_62448</name>
</gene>
<name>B3SDU1_TRIAD</name>
<protein>
    <submittedName>
        <fullName evidence="2">Uncharacterized protein</fullName>
    </submittedName>
</protein>
<feature type="transmembrane region" description="Helical" evidence="1">
    <location>
        <begin position="117"/>
        <end position="138"/>
    </location>
</feature>
<feature type="transmembrane region" description="Helical" evidence="1">
    <location>
        <begin position="324"/>
        <end position="345"/>
    </location>
</feature>
<dbReference type="RefSeq" id="XP_002118410.1">
    <property type="nucleotide sequence ID" value="XM_002118374.1"/>
</dbReference>
<proteinExistence type="predicted"/>
<feature type="transmembrane region" description="Helical" evidence="1">
    <location>
        <begin position="36"/>
        <end position="57"/>
    </location>
</feature>
<keyword evidence="1" id="KW-0812">Transmembrane</keyword>
<feature type="transmembrane region" description="Helical" evidence="1">
    <location>
        <begin position="262"/>
        <end position="280"/>
    </location>
</feature>
<feature type="transmembrane region" description="Helical" evidence="1">
    <location>
        <begin position="69"/>
        <end position="93"/>
    </location>
</feature>
<evidence type="ECO:0000313" key="2">
    <source>
        <dbReference type="EMBL" id="EDV19104.1"/>
    </source>
</evidence>
<dbReference type="HOGENOM" id="CLU_057402_0_0_1"/>
<dbReference type="KEGG" id="tad:TRIADDRAFT_62448"/>
<feature type="transmembrane region" description="Helical" evidence="1">
    <location>
        <begin position="218"/>
        <end position="241"/>
    </location>
</feature>
<sequence length="402" mass="43998">MIPLKQLIVYSLTLTLATTLLKVNDFKTTSIAQASGLTAIAVILSATSPIILARLVLTFFTSNITDQLAFRVAAAFGTTGIVVATVISFYIAVKQARRVHSSDKEYSILQTSFNKKALICIMIIIGLFIFGLSVPSLFENWELFHVVTTNFHAAMLFSTGILGLISHKKQSVDLNIWTRTLADFTTGISVASTISIVQLLVSYASQSNYTKWQIRPDFTILILCLALFNFIGFMLSFTASAATDDILHKVPQPSKSSNTDTVNVGMLVSAVLAGAVGIFNMAIMNYPTYGFPALVVSTMAYITSRRGTDIQTTNNELLRFPYHIFYVFNSFGSVWAIGMTIYAFVADKPSQTSLLVVIPAFIYPFTTIAILSLLPVAYFSVRAAFCNKKDTCNEDDASTIIA</sequence>
<dbReference type="PhylomeDB" id="B3SDU1"/>
<dbReference type="Proteomes" id="UP000009022">
    <property type="component" value="Unassembled WGS sequence"/>
</dbReference>
<dbReference type="InParanoid" id="B3SDU1"/>
<evidence type="ECO:0000313" key="3">
    <source>
        <dbReference type="Proteomes" id="UP000009022"/>
    </source>
</evidence>
<accession>B3SDU1</accession>
<reference evidence="2 3" key="1">
    <citation type="journal article" date="2008" name="Nature">
        <title>The Trichoplax genome and the nature of placozoans.</title>
        <authorList>
            <person name="Srivastava M."/>
            <person name="Begovic E."/>
            <person name="Chapman J."/>
            <person name="Putnam N.H."/>
            <person name="Hellsten U."/>
            <person name="Kawashima T."/>
            <person name="Kuo A."/>
            <person name="Mitros T."/>
            <person name="Salamov A."/>
            <person name="Carpenter M.L."/>
            <person name="Signorovitch A.Y."/>
            <person name="Moreno M.A."/>
            <person name="Kamm K."/>
            <person name="Grimwood J."/>
            <person name="Schmutz J."/>
            <person name="Shapiro H."/>
            <person name="Grigoriev I.V."/>
            <person name="Buss L.W."/>
            <person name="Schierwater B."/>
            <person name="Dellaporta S.L."/>
            <person name="Rokhsar D.S."/>
        </authorList>
    </citation>
    <scope>NUCLEOTIDE SEQUENCE [LARGE SCALE GENOMIC DNA]</scope>
    <source>
        <strain evidence="2 3">Grell-BS-1999</strain>
    </source>
</reference>
<keyword evidence="1" id="KW-0472">Membrane</keyword>
<dbReference type="GeneID" id="6759624"/>
<organism evidence="2 3">
    <name type="scientific">Trichoplax adhaerens</name>
    <name type="common">Trichoplax reptans</name>
    <dbReference type="NCBI Taxonomy" id="10228"/>
    <lineage>
        <taxon>Eukaryota</taxon>
        <taxon>Metazoa</taxon>
        <taxon>Placozoa</taxon>
        <taxon>Uniplacotomia</taxon>
        <taxon>Trichoplacea</taxon>
        <taxon>Trichoplacidae</taxon>
        <taxon>Trichoplax</taxon>
    </lineage>
</organism>
<dbReference type="AlphaFoldDB" id="B3SDU1"/>
<feature type="transmembrane region" description="Helical" evidence="1">
    <location>
        <begin position="357"/>
        <end position="379"/>
    </location>
</feature>